<dbReference type="AlphaFoldDB" id="W1PQP5"/>
<evidence type="ECO:0000256" key="4">
    <source>
        <dbReference type="ARBA" id="ARBA00022679"/>
    </source>
</evidence>
<dbReference type="EC" id="2.3.2.27" evidence="3"/>
<keyword evidence="10" id="KW-0449">Lipoprotein</keyword>
<gene>
    <name evidence="15" type="ORF">AMTR_s00025p00085190</name>
</gene>
<name>W1PQP5_AMBTC</name>
<evidence type="ECO:0000256" key="8">
    <source>
        <dbReference type="ARBA" id="ARBA00022786"/>
    </source>
</evidence>
<evidence type="ECO:0000313" key="15">
    <source>
        <dbReference type="EMBL" id="ERN12352.1"/>
    </source>
</evidence>
<reference evidence="16" key="1">
    <citation type="journal article" date="2013" name="Science">
        <title>The Amborella genome and the evolution of flowering plants.</title>
        <authorList>
            <consortium name="Amborella Genome Project"/>
        </authorList>
    </citation>
    <scope>NUCLEOTIDE SEQUENCE [LARGE SCALE GENOMIC DNA]</scope>
</reference>
<protein>
    <recommendedName>
        <fullName evidence="3">RING-type E3 ubiquitin transferase</fullName>
        <ecNumber evidence="3">2.3.2.27</ecNumber>
    </recommendedName>
</protein>
<keyword evidence="8" id="KW-0833">Ubl conjugation pathway</keyword>
<evidence type="ECO:0000256" key="1">
    <source>
        <dbReference type="ARBA" id="ARBA00000900"/>
    </source>
</evidence>
<dbReference type="PANTHER" id="PTHR22996:SF4">
    <property type="entry name" value="E3 UBIQUITIN-PROTEIN LIGASE LUL4-RELATED"/>
    <property type="match status" value="1"/>
</dbReference>
<feature type="domain" description="RING-type" evidence="14">
    <location>
        <begin position="369"/>
        <end position="408"/>
    </location>
</feature>
<sequence>MGISWSNRRRNNYHQNPTYNQNPSYSQNPFENHNHSINNLLPPPTISSSAAPPTPALLPPPPPSPPLPPPPPLPSYSGNYQCAPSNSSYLFAANSPFPPPPPPPPPYLVPYRPPPSYHYHCQNSGYSSGSGSVGPLVGRTDYPYNHNHNGVWQFVRPRAEPIGFHAPPPPPFVQHEKAVKIRNEVNLKKDTIKLELDEENPDQHLVSFTFDAAVDGSISIFYFAMEGPSCSFSSQYRELGKVVRVPFQKGINQKFRQTSGTGIDLGFFDYDDLSKPSPDEAFPLVIRAQAHHTTADASIEHQPGDPLPISVHAQITKAVIEMKDGATFQVKVAKQILWVDGVHYELQEIYGMGNLSVAEFDNDDQGKECVICMSEPRDTAVLPCRHMCMCSECANLLRRQSNRCPICRQPVDEILQIKVKNDEA</sequence>
<evidence type="ECO:0000256" key="6">
    <source>
        <dbReference type="ARBA" id="ARBA00022723"/>
    </source>
</evidence>
<dbReference type="OMA" id="EEPNCTM"/>
<dbReference type="Pfam" id="PF26192">
    <property type="entry name" value="RNF157-like_N"/>
    <property type="match status" value="1"/>
</dbReference>
<dbReference type="InterPro" id="IPR058981">
    <property type="entry name" value="MGRN1/RNF157-like_N"/>
</dbReference>
<evidence type="ECO:0000256" key="5">
    <source>
        <dbReference type="ARBA" id="ARBA00022707"/>
    </source>
</evidence>
<keyword evidence="5" id="KW-0519">Myristate</keyword>
<dbReference type="CDD" id="cd16789">
    <property type="entry name" value="mRING-HC-C3HC5_MGRN1-like"/>
    <property type="match status" value="1"/>
</dbReference>
<dbReference type="Gene3D" id="3.30.40.10">
    <property type="entry name" value="Zinc/RING finger domain, C3HC4 (zinc finger)"/>
    <property type="match status" value="1"/>
</dbReference>
<comment type="similarity">
    <text evidence="11">Belongs to the RING-type zinc finger family. LOG2 subfamily.</text>
</comment>
<dbReference type="HOGENOM" id="CLU_016631_0_0_1"/>
<dbReference type="PANTHER" id="PTHR22996">
    <property type="entry name" value="MAHOGUNIN"/>
    <property type="match status" value="1"/>
</dbReference>
<dbReference type="eggNOG" id="KOG4265">
    <property type="taxonomic scope" value="Eukaryota"/>
</dbReference>
<evidence type="ECO:0000259" key="14">
    <source>
        <dbReference type="PROSITE" id="PS50089"/>
    </source>
</evidence>
<dbReference type="InterPro" id="IPR045194">
    <property type="entry name" value="MGRN1/RNF157-like"/>
</dbReference>
<dbReference type="Gramene" id="ERN12352">
    <property type="protein sequence ID" value="ERN12352"/>
    <property type="gene ID" value="AMTR_s00025p00085190"/>
</dbReference>
<organism evidence="15 16">
    <name type="scientific">Amborella trichopoda</name>
    <dbReference type="NCBI Taxonomy" id="13333"/>
    <lineage>
        <taxon>Eukaryota</taxon>
        <taxon>Viridiplantae</taxon>
        <taxon>Streptophyta</taxon>
        <taxon>Embryophyta</taxon>
        <taxon>Tracheophyta</taxon>
        <taxon>Spermatophyta</taxon>
        <taxon>Magnoliopsida</taxon>
        <taxon>Amborellales</taxon>
        <taxon>Amborellaceae</taxon>
        <taxon>Amborella</taxon>
    </lineage>
</organism>
<evidence type="ECO:0000256" key="3">
    <source>
        <dbReference type="ARBA" id="ARBA00012483"/>
    </source>
</evidence>
<keyword evidence="7 12" id="KW-0863">Zinc-finger</keyword>
<evidence type="ECO:0000256" key="12">
    <source>
        <dbReference type="PROSITE-ProRule" id="PRU00175"/>
    </source>
</evidence>
<feature type="region of interest" description="Disordered" evidence="13">
    <location>
        <begin position="1"/>
        <end position="78"/>
    </location>
</feature>
<keyword evidence="16" id="KW-1185">Reference proteome</keyword>
<dbReference type="InterPro" id="IPR001841">
    <property type="entry name" value="Znf_RING"/>
</dbReference>
<evidence type="ECO:0000256" key="7">
    <source>
        <dbReference type="ARBA" id="ARBA00022771"/>
    </source>
</evidence>
<dbReference type="OrthoDB" id="1711136at2759"/>
<dbReference type="SUPFAM" id="SSF57850">
    <property type="entry name" value="RING/U-box"/>
    <property type="match status" value="1"/>
</dbReference>
<evidence type="ECO:0000256" key="9">
    <source>
        <dbReference type="ARBA" id="ARBA00022833"/>
    </source>
</evidence>
<dbReference type="InterPro" id="IPR013083">
    <property type="entry name" value="Znf_RING/FYVE/PHD"/>
</dbReference>
<comment type="catalytic activity">
    <reaction evidence="1">
        <text>S-ubiquitinyl-[E2 ubiquitin-conjugating enzyme]-L-cysteine + [acceptor protein]-L-lysine = [E2 ubiquitin-conjugating enzyme]-L-cysteine + N(6)-ubiquitinyl-[acceptor protein]-L-lysine.</text>
        <dbReference type="EC" id="2.3.2.27"/>
    </reaction>
</comment>
<comment type="pathway">
    <text evidence="2">Protein modification; protein ubiquitination.</text>
</comment>
<feature type="compositionally biased region" description="Polar residues" evidence="13">
    <location>
        <begin position="13"/>
        <end position="39"/>
    </location>
</feature>
<evidence type="ECO:0000256" key="2">
    <source>
        <dbReference type="ARBA" id="ARBA00004906"/>
    </source>
</evidence>
<dbReference type="SMART" id="SM00184">
    <property type="entry name" value="RING"/>
    <property type="match status" value="1"/>
</dbReference>
<dbReference type="InterPro" id="IPR045195">
    <property type="entry name" value="LOG2-like_mRING_C3HC5"/>
</dbReference>
<dbReference type="EMBL" id="KI392614">
    <property type="protein sequence ID" value="ERN12352.1"/>
    <property type="molecule type" value="Genomic_DNA"/>
</dbReference>
<proteinExistence type="inferred from homology"/>
<dbReference type="GO" id="GO:0008270">
    <property type="term" value="F:zinc ion binding"/>
    <property type="evidence" value="ECO:0007669"/>
    <property type="project" value="UniProtKB-KW"/>
</dbReference>
<evidence type="ECO:0000256" key="10">
    <source>
        <dbReference type="ARBA" id="ARBA00023288"/>
    </source>
</evidence>
<accession>W1PQP5</accession>
<feature type="compositionally biased region" description="Pro residues" evidence="13">
    <location>
        <begin position="52"/>
        <end position="74"/>
    </location>
</feature>
<keyword evidence="9" id="KW-0862">Zinc</keyword>
<dbReference type="GO" id="GO:0016567">
    <property type="term" value="P:protein ubiquitination"/>
    <property type="evidence" value="ECO:0000318"/>
    <property type="project" value="GO_Central"/>
</dbReference>
<keyword evidence="6" id="KW-0479">Metal-binding</keyword>
<keyword evidence="4" id="KW-0808">Transferase</keyword>
<dbReference type="PROSITE" id="PS50089">
    <property type="entry name" value="ZF_RING_2"/>
    <property type="match status" value="1"/>
</dbReference>
<dbReference type="KEGG" id="atr:18440570"/>
<dbReference type="Proteomes" id="UP000017836">
    <property type="component" value="Unassembled WGS sequence"/>
</dbReference>
<dbReference type="Pfam" id="PF13920">
    <property type="entry name" value="zf-C3HC4_3"/>
    <property type="match status" value="1"/>
</dbReference>
<dbReference type="GO" id="GO:0061630">
    <property type="term" value="F:ubiquitin protein ligase activity"/>
    <property type="evidence" value="ECO:0000318"/>
    <property type="project" value="GO_Central"/>
</dbReference>
<evidence type="ECO:0000256" key="11">
    <source>
        <dbReference type="ARBA" id="ARBA00025721"/>
    </source>
</evidence>
<evidence type="ECO:0000313" key="16">
    <source>
        <dbReference type="Proteomes" id="UP000017836"/>
    </source>
</evidence>
<dbReference type="FunFam" id="3.30.40.10:FF:000115">
    <property type="entry name" value="probable E3 ubiquitin-protein ligase LOG2"/>
    <property type="match status" value="1"/>
</dbReference>
<evidence type="ECO:0000256" key="13">
    <source>
        <dbReference type="SAM" id="MobiDB-lite"/>
    </source>
</evidence>